<gene>
    <name evidence="2" type="ORF">SISNIDRAFT_418262</name>
</gene>
<dbReference type="AlphaFoldDB" id="A0A164P5Z0"/>
<dbReference type="PANTHER" id="PTHR34883:SF15">
    <property type="entry name" value="EXTRACELLULAR SERINE-RICH PROTEIN"/>
    <property type="match status" value="1"/>
</dbReference>
<dbReference type="STRING" id="1314777.A0A164P5Z0"/>
<evidence type="ECO:0000256" key="1">
    <source>
        <dbReference type="SAM" id="MobiDB-lite"/>
    </source>
</evidence>
<accession>A0A164P5Z0</accession>
<organism evidence="2 3">
    <name type="scientific">Sistotremastrum niveocremeum HHB9708</name>
    <dbReference type="NCBI Taxonomy" id="1314777"/>
    <lineage>
        <taxon>Eukaryota</taxon>
        <taxon>Fungi</taxon>
        <taxon>Dikarya</taxon>
        <taxon>Basidiomycota</taxon>
        <taxon>Agaricomycotina</taxon>
        <taxon>Agaricomycetes</taxon>
        <taxon>Sistotremastrales</taxon>
        <taxon>Sistotremastraceae</taxon>
        <taxon>Sertulicium</taxon>
        <taxon>Sertulicium niveocremeum</taxon>
    </lineage>
</organism>
<dbReference type="SUPFAM" id="SSF49503">
    <property type="entry name" value="Cupredoxins"/>
    <property type="match status" value="1"/>
</dbReference>
<sequence length="210" mass="21523">AQQNTNTTNHVVLVGYNQSLTYIPSNITANPGDTVSFEFVTKNHTVTQSTFAAPCSQLVNATTGAVGINSGYQPVAANATVVPSWTFQVLDTNPLWFFCLQGSHCQQGMVFSINATPNKTFDAFQAAAKNTTQSVPAPDNNGQTTVNATDVSNLTMSSTASPTSLPSGATSSGSGTSTSSTATKSNSAMRVGGSAAGLVTLLAFAIGVTI</sequence>
<dbReference type="EMBL" id="KV419437">
    <property type="protein sequence ID" value="KZS88397.1"/>
    <property type="molecule type" value="Genomic_DNA"/>
</dbReference>
<name>A0A164P5Z0_9AGAM</name>
<evidence type="ECO:0000313" key="2">
    <source>
        <dbReference type="EMBL" id="KZS88397.1"/>
    </source>
</evidence>
<keyword evidence="3" id="KW-1185">Reference proteome</keyword>
<proteinExistence type="predicted"/>
<reference evidence="2 3" key="1">
    <citation type="journal article" date="2016" name="Mol. Biol. Evol.">
        <title>Comparative Genomics of Early-Diverging Mushroom-Forming Fungi Provides Insights into the Origins of Lignocellulose Decay Capabilities.</title>
        <authorList>
            <person name="Nagy L.G."/>
            <person name="Riley R."/>
            <person name="Tritt A."/>
            <person name="Adam C."/>
            <person name="Daum C."/>
            <person name="Floudas D."/>
            <person name="Sun H."/>
            <person name="Yadav J.S."/>
            <person name="Pangilinan J."/>
            <person name="Larsson K.H."/>
            <person name="Matsuura K."/>
            <person name="Barry K."/>
            <person name="Labutti K."/>
            <person name="Kuo R."/>
            <person name="Ohm R.A."/>
            <person name="Bhattacharya S.S."/>
            <person name="Shirouzu T."/>
            <person name="Yoshinaga Y."/>
            <person name="Martin F.M."/>
            <person name="Grigoriev I.V."/>
            <person name="Hibbett D.S."/>
        </authorList>
    </citation>
    <scope>NUCLEOTIDE SEQUENCE [LARGE SCALE GENOMIC DNA]</scope>
    <source>
        <strain evidence="2 3">HHB9708</strain>
    </source>
</reference>
<dbReference type="Gene3D" id="2.60.40.420">
    <property type="entry name" value="Cupredoxins - blue copper proteins"/>
    <property type="match status" value="1"/>
</dbReference>
<dbReference type="InterPro" id="IPR008972">
    <property type="entry name" value="Cupredoxin"/>
</dbReference>
<feature type="compositionally biased region" description="Low complexity" evidence="1">
    <location>
        <begin position="157"/>
        <end position="187"/>
    </location>
</feature>
<dbReference type="Proteomes" id="UP000076722">
    <property type="component" value="Unassembled WGS sequence"/>
</dbReference>
<dbReference type="InterPro" id="IPR052953">
    <property type="entry name" value="Ser-rich/MCO-related"/>
</dbReference>
<feature type="region of interest" description="Disordered" evidence="1">
    <location>
        <begin position="155"/>
        <end position="187"/>
    </location>
</feature>
<dbReference type="PANTHER" id="PTHR34883">
    <property type="entry name" value="SERINE-RICH PROTEIN, PUTATIVE-RELATED-RELATED"/>
    <property type="match status" value="1"/>
</dbReference>
<dbReference type="OrthoDB" id="1921208at2759"/>
<protein>
    <submittedName>
        <fullName evidence="2">Cupredoxin</fullName>
    </submittedName>
</protein>
<evidence type="ECO:0000313" key="3">
    <source>
        <dbReference type="Proteomes" id="UP000076722"/>
    </source>
</evidence>
<dbReference type="CDD" id="cd00920">
    <property type="entry name" value="Cupredoxin"/>
    <property type="match status" value="1"/>
</dbReference>
<feature type="non-terminal residue" evidence="2">
    <location>
        <position position="1"/>
    </location>
</feature>